<proteinExistence type="predicted"/>
<dbReference type="InterPro" id="IPR007569">
    <property type="entry name" value="DUF559"/>
</dbReference>
<dbReference type="PANTHER" id="PTHR38590">
    <property type="entry name" value="BLL0828 PROTEIN"/>
    <property type="match status" value="1"/>
</dbReference>
<keyword evidence="2" id="KW-0255">Endonuclease</keyword>
<name>A0A3D9RLF9_9FLAO</name>
<dbReference type="GO" id="GO:0004519">
    <property type="term" value="F:endonuclease activity"/>
    <property type="evidence" value="ECO:0007669"/>
    <property type="project" value="UniProtKB-KW"/>
</dbReference>
<organism evidence="2 3">
    <name type="scientific">Lutibacter oceani</name>
    <dbReference type="NCBI Taxonomy" id="1853311"/>
    <lineage>
        <taxon>Bacteria</taxon>
        <taxon>Pseudomonadati</taxon>
        <taxon>Bacteroidota</taxon>
        <taxon>Flavobacteriia</taxon>
        <taxon>Flavobacteriales</taxon>
        <taxon>Flavobacteriaceae</taxon>
        <taxon>Lutibacter</taxon>
    </lineage>
</organism>
<evidence type="ECO:0000313" key="3">
    <source>
        <dbReference type="Proteomes" id="UP000256429"/>
    </source>
</evidence>
<dbReference type="Pfam" id="PF04480">
    <property type="entry name" value="DUF559"/>
    <property type="match status" value="1"/>
</dbReference>
<dbReference type="OrthoDB" id="9798754at2"/>
<dbReference type="AlphaFoldDB" id="A0A3D9RLF9"/>
<keyword evidence="2" id="KW-0540">Nuclease</keyword>
<evidence type="ECO:0000313" key="2">
    <source>
        <dbReference type="EMBL" id="REE80597.1"/>
    </source>
</evidence>
<gene>
    <name evidence="2" type="ORF">BX611_2245</name>
</gene>
<dbReference type="SUPFAM" id="SSF52980">
    <property type="entry name" value="Restriction endonuclease-like"/>
    <property type="match status" value="1"/>
</dbReference>
<dbReference type="Gene3D" id="3.40.960.10">
    <property type="entry name" value="VSR Endonuclease"/>
    <property type="match status" value="1"/>
</dbReference>
<dbReference type="RefSeq" id="WP_115881934.1">
    <property type="nucleotide sequence ID" value="NZ_QTTQ01000011.1"/>
</dbReference>
<dbReference type="Proteomes" id="UP000256429">
    <property type="component" value="Unassembled WGS sequence"/>
</dbReference>
<feature type="domain" description="DUF559" evidence="1">
    <location>
        <begin position="12"/>
        <end position="114"/>
    </location>
</feature>
<dbReference type="EMBL" id="QTTQ01000011">
    <property type="protein sequence ID" value="REE80597.1"/>
    <property type="molecule type" value="Genomic_DNA"/>
</dbReference>
<evidence type="ECO:0000259" key="1">
    <source>
        <dbReference type="Pfam" id="PF04480"/>
    </source>
</evidence>
<protein>
    <submittedName>
        <fullName evidence="2">Very-short-patch-repair endonuclease</fullName>
    </submittedName>
</protein>
<dbReference type="PANTHER" id="PTHR38590:SF1">
    <property type="entry name" value="BLL0828 PROTEIN"/>
    <property type="match status" value="1"/>
</dbReference>
<reference evidence="2 3" key="1">
    <citation type="submission" date="2018-08" db="EMBL/GenBank/DDBJ databases">
        <title>Genomic Encyclopedia of Type Strains, Phase III (KMG-III): the genomes of soil and plant-associated and newly described type strains.</title>
        <authorList>
            <person name="Whitman W."/>
        </authorList>
    </citation>
    <scope>NUCLEOTIDE SEQUENCE [LARGE SCALE GENOMIC DNA]</scope>
    <source>
        <strain evidence="2 3">325-5</strain>
    </source>
</reference>
<sequence length="120" mass="14456">MRNKIIPYDPKLREYAKYLRKNSTLSEVLLWNNIKKRALKVQFHRQVPMLEYIVDFYCHEIGLAIEIDGSSHDYKYFYDAKRQGRLEKEGVKFIRFSDEEVKKDIFNVLHSLNTKIIDLK</sequence>
<keyword evidence="3" id="KW-1185">Reference proteome</keyword>
<comment type="caution">
    <text evidence="2">The sequence shown here is derived from an EMBL/GenBank/DDBJ whole genome shotgun (WGS) entry which is preliminary data.</text>
</comment>
<dbReference type="InterPro" id="IPR047216">
    <property type="entry name" value="Endonuclease_DUF559_bact"/>
</dbReference>
<dbReference type="CDD" id="cd01038">
    <property type="entry name" value="Endonuclease_DUF559"/>
    <property type="match status" value="1"/>
</dbReference>
<dbReference type="InterPro" id="IPR011335">
    <property type="entry name" value="Restrct_endonuc-II-like"/>
</dbReference>
<accession>A0A3D9RLF9</accession>
<keyword evidence="2" id="KW-0378">Hydrolase</keyword>